<dbReference type="EMBL" id="JAUPBM010000022">
    <property type="protein sequence ID" value="MDO7019766.1"/>
    <property type="molecule type" value="Genomic_DNA"/>
</dbReference>
<evidence type="ECO:0000256" key="5">
    <source>
        <dbReference type="HAMAP-Rule" id="MF_00014"/>
    </source>
</evidence>
<name>A0ABT8YV48_9SPIR</name>
<evidence type="ECO:0000256" key="1">
    <source>
        <dbReference type="ARBA" id="ARBA00022490"/>
    </source>
</evidence>
<comment type="domain">
    <text evidence="5">The PRC barrel domain binds ribosomal protein uS19.</text>
</comment>
<dbReference type="InterPro" id="IPR056792">
    <property type="entry name" value="PRC_RimM"/>
</dbReference>
<dbReference type="Proteomes" id="UP001175147">
    <property type="component" value="Unassembled WGS sequence"/>
</dbReference>
<dbReference type="RefSeq" id="WP_304385513.1">
    <property type="nucleotide sequence ID" value="NZ_JAUPBL010000056.1"/>
</dbReference>
<comment type="similarity">
    <text evidence="5">Belongs to the RimM family.</text>
</comment>
<dbReference type="Pfam" id="PF24986">
    <property type="entry name" value="PRC_RimM"/>
    <property type="match status" value="1"/>
</dbReference>
<comment type="function">
    <text evidence="5">An accessory protein needed during the final step in the assembly of 30S ribosomal subunit, possibly for assembly of the head region. Essential for efficient processing of 16S rRNA. May be needed both before and after RbfA during the maturation of 16S rRNA. It has affinity for free ribosomal 30S subunits but not for 70S ribosomes.</text>
</comment>
<dbReference type="PANTHER" id="PTHR33692:SF1">
    <property type="entry name" value="RIBOSOME MATURATION FACTOR RIMM"/>
    <property type="match status" value="1"/>
</dbReference>
<sequence>MIIFYAKITGIHGLKGEVEMTFSDKGYFASLPVLNKNTSIIINGQTFTVTNVKKKNKSFVLALKDIDTLEKAKELIGLDIFIDSSNLPELDNDTFYEAELMGYKIIDNDNNMYGEITDVYSIPSNYVFEIKLAENGNIVSIPFVHAYFGKADKANKSIQIIQKPIFDDE</sequence>
<feature type="domain" description="RimM N-terminal" evidence="6">
    <location>
        <begin position="6"/>
        <end position="85"/>
    </location>
</feature>
<dbReference type="InterPro" id="IPR011961">
    <property type="entry name" value="RimM"/>
</dbReference>
<dbReference type="InterPro" id="IPR011033">
    <property type="entry name" value="PRC_barrel-like_sf"/>
</dbReference>
<comment type="subunit">
    <text evidence="5">Binds ribosomal protein uS19.</text>
</comment>
<reference evidence="8" key="1">
    <citation type="submission" date="2023-07" db="EMBL/GenBank/DDBJ databases">
        <title>Mucosal microbiota of week-old chicken and adult hens.</title>
        <authorList>
            <person name="Volf J."/>
            <person name="Karasova D."/>
            <person name="Crhanova M."/>
            <person name="Faldynova M."/>
            <person name="Prikrylova H."/>
            <person name="Zeman M."/>
            <person name="Babak V."/>
            <person name="Rajova J."/>
            <person name="Rychlik I."/>
        </authorList>
    </citation>
    <scope>NUCLEOTIDE SEQUENCE</scope>
    <source>
        <strain evidence="8">ET902</strain>
    </source>
</reference>
<evidence type="ECO:0000256" key="2">
    <source>
        <dbReference type="ARBA" id="ARBA00022517"/>
    </source>
</evidence>
<accession>A0ABT8YV48</accession>
<evidence type="ECO:0000259" key="7">
    <source>
        <dbReference type="Pfam" id="PF24986"/>
    </source>
</evidence>
<dbReference type="InterPro" id="IPR036976">
    <property type="entry name" value="RimM_N_sf"/>
</dbReference>
<evidence type="ECO:0000256" key="4">
    <source>
        <dbReference type="ARBA" id="ARBA00023186"/>
    </source>
</evidence>
<dbReference type="InterPro" id="IPR002676">
    <property type="entry name" value="RimM_N"/>
</dbReference>
<dbReference type="HAMAP" id="MF_00014">
    <property type="entry name" value="Ribosome_mat_RimM"/>
    <property type="match status" value="1"/>
</dbReference>
<comment type="caution">
    <text evidence="8">The sequence shown here is derived from an EMBL/GenBank/DDBJ whole genome shotgun (WGS) entry which is preliminary data.</text>
</comment>
<evidence type="ECO:0000259" key="6">
    <source>
        <dbReference type="Pfam" id="PF01782"/>
    </source>
</evidence>
<keyword evidence="2 5" id="KW-0690">Ribosome biogenesis</keyword>
<dbReference type="Gene3D" id="2.30.30.240">
    <property type="entry name" value="PRC-barrel domain"/>
    <property type="match status" value="1"/>
</dbReference>
<evidence type="ECO:0000256" key="3">
    <source>
        <dbReference type="ARBA" id="ARBA00022552"/>
    </source>
</evidence>
<evidence type="ECO:0000313" key="9">
    <source>
        <dbReference type="Proteomes" id="UP001175147"/>
    </source>
</evidence>
<feature type="domain" description="Ribosome maturation factor RimM PRC barrel" evidence="7">
    <location>
        <begin position="99"/>
        <end position="161"/>
    </location>
</feature>
<dbReference type="NCBIfam" id="TIGR02273">
    <property type="entry name" value="16S_RimM"/>
    <property type="match status" value="1"/>
</dbReference>
<protein>
    <recommendedName>
        <fullName evidence="5">Ribosome maturation factor RimM</fullName>
    </recommendedName>
</protein>
<keyword evidence="9" id="KW-1185">Reference proteome</keyword>
<dbReference type="SUPFAM" id="SSF50346">
    <property type="entry name" value="PRC-barrel domain"/>
    <property type="match status" value="1"/>
</dbReference>
<evidence type="ECO:0000313" key="8">
    <source>
        <dbReference type="EMBL" id="MDO7019766.1"/>
    </source>
</evidence>
<organism evidence="8 9">
    <name type="scientific">Brachyspira innocens</name>
    <dbReference type="NCBI Taxonomy" id="13264"/>
    <lineage>
        <taxon>Bacteria</taxon>
        <taxon>Pseudomonadati</taxon>
        <taxon>Spirochaetota</taxon>
        <taxon>Spirochaetia</taxon>
        <taxon>Brachyspirales</taxon>
        <taxon>Brachyspiraceae</taxon>
        <taxon>Brachyspira</taxon>
    </lineage>
</organism>
<proteinExistence type="inferred from homology"/>
<keyword evidence="1 5" id="KW-0963">Cytoplasm</keyword>
<dbReference type="InterPro" id="IPR009000">
    <property type="entry name" value="Transl_B-barrel_sf"/>
</dbReference>
<keyword evidence="3 5" id="KW-0698">rRNA processing</keyword>
<dbReference type="SUPFAM" id="SSF50447">
    <property type="entry name" value="Translation proteins"/>
    <property type="match status" value="1"/>
</dbReference>
<gene>
    <name evidence="5 8" type="primary">rimM</name>
    <name evidence="8" type="ORF">Q5M86_03140</name>
</gene>
<comment type="subcellular location">
    <subcellularLocation>
        <location evidence="5">Cytoplasm</location>
    </subcellularLocation>
</comment>
<dbReference type="Gene3D" id="2.40.30.60">
    <property type="entry name" value="RimM"/>
    <property type="match status" value="1"/>
</dbReference>
<keyword evidence="4 5" id="KW-0143">Chaperone</keyword>
<dbReference type="PANTHER" id="PTHR33692">
    <property type="entry name" value="RIBOSOME MATURATION FACTOR RIMM"/>
    <property type="match status" value="1"/>
</dbReference>
<dbReference type="Pfam" id="PF01782">
    <property type="entry name" value="RimM"/>
    <property type="match status" value="1"/>
</dbReference>